<dbReference type="PROSITE" id="PS00018">
    <property type="entry name" value="EF_HAND_1"/>
    <property type="match status" value="2"/>
</dbReference>
<dbReference type="OrthoDB" id="186625at2759"/>
<dbReference type="GO" id="GO:0005509">
    <property type="term" value="F:calcium ion binding"/>
    <property type="evidence" value="ECO:0007669"/>
    <property type="project" value="InterPro"/>
</dbReference>
<dbReference type="InterPro" id="IPR002048">
    <property type="entry name" value="EF_hand_dom"/>
</dbReference>
<proteinExistence type="predicted"/>
<dbReference type="InterPro" id="IPR011992">
    <property type="entry name" value="EF-hand-dom_pair"/>
</dbReference>
<feature type="domain" description="EF-hand" evidence="3">
    <location>
        <begin position="206"/>
        <end position="241"/>
    </location>
</feature>
<reference evidence="5" key="1">
    <citation type="journal article" date="2016" name="Nature">
        <title>The genome of the seagrass Zostera marina reveals angiosperm adaptation to the sea.</title>
        <authorList>
            <person name="Olsen J.L."/>
            <person name="Rouze P."/>
            <person name="Verhelst B."/>
            <person name="Lin Y.-C."/>
            <person name="Bayer T."/>
            <person name="Collen J."/>
            <person name="Dattolo E."/>
            <person name="De Paoli E."/>
            <person name="Dittami S."/>
            <person name="Maumus F."/>
            <person name="Michel G."/>
            <person name="Kersting A."/>
            <person name="Lauritano C."/>
            <person name="Lohaus R."/>
            <person name="Toepel M."/>
            <person name="Tonon T."/>
            <person name="Vanneste K."/>
            <person name="Amirebrahimi M."/>
            <person name="Brakel J."/>
            <person name="Bostroem C."/>
            <person name="Chovatia M."/>
            <person name="Grimwood J."/>
            <person name="Jenkins J.W."/>
            <person name="Jueterbock A."/>
            <person name="Mraz A."/>
            <person name="Stam W.T."/>
            <person name="Tice H."/>
            <person name="Bornberg-Bauer E."/>
            <person name="Green P.J."/>
            <person name="Pearson G.A."/>
            <person name="Procaccini G."/>
            <person name="Duarte C.M."/>
            <person name="Schmutz J."/>
            <person name="Reusch T.B.H."/>
            <person name="Van de Peer Y."/>
        </authorList>
    </citation>
    <scope>NUCLEOTIDE SEQUENCE [LARGE SCALE GENOMIC DNA]</scope>
    <source>
        <strain evidence="5">cv. Finnish</strain>
    </source>
</reference>
<name>A0A0K9NRA0_ZOSMR</name>
<protein>
    <submittedName>
        <fullName evidence="4">Putative calcium-binding protein CML49</fullName>
    </submittedName>
</protein>
<feature type="region of interest" description="Disordered" evidence="2">
    <location>
        <begin position="1"/>
        <end position="74"/>
    </location>
</feature>
<accession>A0A0K9NRA0</accession>
<dbReference type="Gene3D" id="1.10.238.10">
    <property type="entry name" value="EF-hand"/>
    <property type="match status" value="1"/>
</dbReference>
<dbReference type="CDD" id="cd16180">
    <property type="entry name" value="EFh_PEF_Group_I"/>
    <property type="match status" value="1"/>
</dbReference>
<dbReference type="OMA" id="NGWANFP"/>
<feature type="compositionally biased region" description="Low complexity" evidence="2">
    <location>
        <begin position="43"/>
        <end position="53"/>
    </location>
</feature>
<comment type="caution">
    <text evidence="4">The sequence shown here is derived from an EMBL/GenBank/DDBJ whole genome shotgun (WGS) entry which is preliminary data.</text>
</comment>
<dbReference type="InterPro" id="IPR018247">
    <property type="entry name" value="EF_Hand_1_Ca_BS"/>
</dbReference>
<dbReference type="PROSITE" id="PS50222">
    <property type="entry name" value="EF_HAND_2"/>
    <property type="match status" value="2"/>
</dbReference>
<evidence type="ECO:0000313" key="5">
    <source>
        <dbReference type="Proteomes" id="UP000036987"/>
    </source>
</evidence>
<dbReference type="AlphaFoldDB" id="A0A0K9NRA0"/>
<dbReference type="EMBL" id="LFYR01001803">
    <property type="protein sequence ID" value="KMZ59108.1"/>
    <property type="molecule type" value="Genomic_DNA"/>
</dbReference>
<dbReference type="Proteomes" id="UP000036987">
    <property type="component" value="Unassembled WGS sequence"/>
</dbReference>
<evidence type="ECO:0000256" key="1">
    <source>
        <dbReference type="ARBA" id="ARBA00022837"/>
    </source>
</evidence>
<keyword evidence="5" id="KW-1185">Reference proteome</keyword>
<dbReference type="SUPFAM" id="SSF47473">
    <property type="entry name" value="EF-hand"/>
    <property type="match status" value="1"/>
</dbReference>
<organism evidence="4 5">
    <name type="scientific">Zostera marina</name>
    <name type="common">Eelgrass</name>
    <dbReference type="NCBI Taxonomy" id="29655"/>
    <lineage>
        <taxon>Eukaryota</taxon>
        <taxon>Viridiplantae</taxon>
        <taxon>Streptophyta</taxon>
        <taxon>Embryophyta</taxon>
        <taxon>Tracheophyta</taxon>
        <taxon>Spermatophyta</taxon>
        <taxon>Magnoliopsida</taxon>
        <taxon>Liliopsida</taxon>
        <taxon>Zosteraceae</taxon>
        <taxon>Zostera</taxon>
    </lineage>
</organism>
<feature type="region of interest" description="Disordered" evidence="2">
    <location>
        <begin position="90"/>
        <end position="127"/>
    </location>
</feature>
<dbReference type="SMART" id="SM00054">
    <property type="entry name" value="EFh"/>
    <property type="match status" value="2"/>
</dbReference>
<dbReference type="Pfam" id="PF13405">
    <property type="entry name" value="EF-hand_6"/>
    <property type="match status" value="1"/>
</dbReference>
<evidence type="ECO:0000256" key="2">
    <source>
        <dbReference type="SAM" id="MobiDB-lite"/>
    </source>
</evidence>
<evidence type="ECO:0000313" key="4">
    <source>
        <dbReference type="EMBL" id="KMZ59108.1"/>
    </source>
</evidence>
<evidence type="ECO:0000259" key="3">
    <source>
        <dbReference type="PROSITE" id="PS50222"/>
    </source>
</evidence>
<feature type="domain" description="EF-hand" evidence="3">
    <location>
        <begin position="140"/>
        <end position="175"/>
    </location>
</feature>
<dbReference type="STRING" id="29655.A0A0K9NRA0"/>
<dbReference type="PANTHER" id="PTHR46824:SF1">
    <property type="entry name" value="CALCIUM-BINDING PROTEIN CML49-RELATED"/>
    <property type="match status" value="1"/>
</dbReference>
<dbReference type="Pfam" id="PF13202">
    <property type="entry name" value="EF-hand_5"/>
    <property type="match status" value="1"/>
</dbReference>
<dbReference type="PANTHER" id="PTHR46824">
    <property type="entry name" value="CALCIUM-BINDING PROTEIN CML48-RELATED"/>
    <property type="match status" value="1"/>
</dbReference>
<keyword evidence="1" id="KW-0106">Calcium</keyword>
<gene>
    <name evidence="4" type="ORF">ZOSMA_6G00360</name>
</gene>
<feature type="compositionally biased region" description="Pro residues" evidence="2">
    <location>
        <begin position="54"/>
        <end position="74"/>
    </location>
</feature>
<sequence length="311" mass="33465">MAWYQQSGGYPGGGSRPPYGIGNQQPRPPTYGGSHPPLSQNTSSAPPYSSSPSPSAPPYSPSPPGSYAQQPPPYSSYSVPYAAPSAPTVNPNYPYPRPSPSPLSTGGGSGYPYSGGEQGGGYGSSSPFGSLLPSSGFAPGTDPNIIACFQVADRDRSGSIDDNELQGALSSCNQGFSIRTVRLLMFLFTGNNTYRISPREFTSVFYSLKNWRENFERFDRDRSGKIDANELREALLSLGFSVTPAVLDLLILKFDKMGGMARAIEYDNFIECCLTVKGLTEKFREKDTMCSGTAAFSYESFMLSVLPFLIA</sequence>
<dbReference type="InterPro" id="IPR044590">
    <property type="entry name" value="CML48/49/50"/>
</dbReference>